<name>A0A0M8MZX6_ESCWE</name>
<dbReference type="GO" id="GO:0003735">
    <property type="term" value="F:structural constituent of ribosome"/>
    <property type="evidence" value="ECO:0007669"/>
    <property type="project" value="TreeGrafter"/>
</dbReference>
<dbReference type="Gene3D" id="3.40.30.10">
    <property type="entry name" value="Glutaredoxin"/>
    <property type="match status" value="1"/>
</dbReference>
<keyword evidence="3 7" id="KW-0689">Ribosomal protein</keyword>
<dbReference type="PANTHER" id="PTHR28236">
    <property type="entry name" value="54S RIBOSOMAL PROTEIN L44, MITOCHONDRIAL"/>
    <property type="match status" value="1"/>
</dbReference>
<dbReference type="PANTHER" id="PTHR28236:SF1">
    <property type="entry name" value="LARGE RIBOSOMAL SUBUNIT PROTEIN ML53"/>
    <property type="match status" value="1"/>
</dbReference>
<evidence type="ECO:0000256" key="1">
    <source>
        <dbReference type="ARBA" id="ARBA00004173"/>
    </source>
</evidence>
<gene>
    <name evidence="7" type="ORF">ESCO_004878</name>
</gene>
<dbReference type="AlphaFoldDB" id="A0A0M8MZX6"/>
<evidence type="ECO:0000256" key="3">
    <source>
        <dbReference type="ARBA" id="ARBA00022980"/>
    </source>
</evidence>
<proteinExistence type="inferred from homology"/>
<evidence type="ECO:0000256" key="4">
    <source>
        <dbReference type="ARBA" id="ARBA00023128"/>
    </source>
</evidence>
<comment type="similarity">
    <text evidence="2">Belongs to the mitochondrion-specific ribosomal protein mL53 family.</text>
</comment>
<reference evidence="7 8" key="1">
    <citation type="submission" date="2015-07" db="EMBL/GenBank/DDBJ databases">
        <title>The genome of the fungus Escovopsis weberi, a specialized disease agent of ant agriculture.</title>
        <authorList>
            <person name="de Man T.J."/>
            <person name="Stajich J.E."/>
            <person name="Kubicek C.P."/>
            <person name="Chenthamara K."/>
            <person name="Atanasova L."/>
            <person name="Druzhinina I.S."/>
            <person name="Birnbaum S."/>
            <person name="Barribeau S.M."/>
            <person name="Teiling C."/>
            <person name="Suen G."/>
            <person name="Currie C."/>
            <person name="Gerardo N.M."/>
        </authorList>
    </citation>
    <scope>NUCLEOTIDE SEQUENCE [LARGE SCALE GENOMIC DNA]</scope>
</reference>
<dbReference type="Proteomes" id="UP000053831">
    <property type="component" value="Unassembled WGS sequence"/>
</dbReference>
<sequence>MITKFMTEVSAKFNPFSACAKPARLFLTHLPPNARASGTSITTALLPRESGEPSSLRVKFKDGKEMTFNCAKYSIKGLVEEVDRHSRQLQKAADLTD</sequence>
<keyword evidence="5" id="KW-0687">Ribonucleoprotein</keyword>
<dbReference type="EMBL" id="LGSR01000029">
    <property type="protein sequence ID" value="KOS16881.1"/>
    <property type="molecule type" value="Genomic_DNA"/>
</dbReference>
<dbReference type="Pfam" id="PF10780">
    <property type="entry name" value="MRP_L53"/>
    <property type="match status" value="1"/>
</dbReference>
<accession>A0A0M8MZX6</accession>
<dbReference type="OrthoDB" id="4136894at2759"/>
<dbReference type="GO" id="GO:0005762">
    <property type="term" value="C:mitochondrial large ribosomal subunit"/>
    <property type="evidence" value="ECO:0007669"/>
    <property type="project" value="TreeGrafter"/>
</dbReference>
<comment type="subcellular location">
    <subcellularLocation>
        <location evidence="1">Mitochondrion</location>
    </subcellularLocation>
</comment>
<keyword evidence="8" id="KW-1185">Reference proteome</keyword>
<dbReference type="InterPro" id="IPR019716">
    <property type="entry name" value="Ribosomal_mL53"/>
</dbReference>
<keyword evidence="4" id="KW-0496">Mitochondrion</keyword>
<evidence type="ECO:0000313" key="7">
    <source>
        <dbReference type="EMBL" id="KOS16881.1"/>
    </source>
</evidence>
<organism evidence="7 8">
    <name type="scientific">Escovopsis weberi</name>
    <dbReference type="NCBI Taxonomy" id="150374"/>
    <lineage>
        <taxon>Eukaryota</taxon>
        <taxon>Fungi</taxon>
        <taxon>Dikarya</taxon>
        <taxon>Ascomycota</taxon>
        <taxon>Pezizomycotina</taxon>
        <taxon>Sordariomycetes</taxon>
        <taxon>Hypocreomycetidae</taxon>
        <taxon>Hypocreales</taxon>
        <taxon>Hypocreaceae</taxon>
        <taxon>Escovopsis</taxon>
    </lineage>
</organism>
<evidence type="ECO:0000256" key="5">
    <source>
        <dbReference type="ARBA" id="ARBA00023274"/>
    </source>
</evidence>
<evidence type="ECO:0000313" key="8">
    <source>
        <dbReference type="Proteomes" id="UP000053831"/>
    </source>
</evidence>
<evidence type="ECO:0000256" key="6">
    <source>
        <dbReference type="ARBA" id="ARBA00035180"/>
    </source>
</evidence>
<protein>
    <recommendedName>
        <fullName evidence="6">Large ribosomal subunit protein mL53</fullName>
    </recommendedName>
</protein>
<dbReference type="FunFam" id="3.40.30.10:FF:000260">
    <property type="entry name" value="Mitochondrial ribosomal protein L44"/>
    <property type="match status" value="1"/>
</dbReference>
<comment type="caution">
    <text evidence="7">The sequence shown here is derived from an EMBL/GenBank/DDBJ whole genome shotgun (WGS) entry which is preliminary data.</text>
</comment>
<evidence type="ECO:0000256" key="2">
    <source>
        <dbReference type="ARBA" id="ARBA00005557"/>
    </source>
</evidence>
<dbReference type="STRING" id="150374.A0A0M8MZX6"/>
<dbReference type="InterPro" id="IPR042776">
    <property type="entry name" value="Ribosomal_mL53_fung"/>
</dbReference>